<gene>
    <name evidence="1" type="ORF">A7U60_g8453</name>
</gene>
<dbReference type="Proteomes" id="UP000757232">
    <property type="component" value="Unassembled WGS sequence"/>
</dbReference>
<protein>
    <submittedName>
        <fullName evidence="1">Uncharacterized protein</fullName>
    </submittedName>
</protein>
<sequence>MFGDAAFIIQAYGVVLAPIGYPSFDSQEQGNLSRVLGSVVGIACLRAETRVAPQLVSHVFGLLKARSEPQLSEEDRWLSSDEGTEWVLRSVDQIYDVARGQEEEPKSKL</sequence>
<evidence type="ECO:0000313" key="2">
    <source>
        <dbReference type="Proteomes" id="UP000757232"/>
    </source>
</evidence>
<keyword evidence="2" id="KW-1185">Reference proteome</keyword>
<dbReference type="OrthoDB" id="5392202at2759"/>
<organism evidence="1 2">
    <name type="scientific">Sanghuangporus baumii</name>
    <name type="common">Phellinus baumii</name>
    <dbReference type="NCBI Taxonomy" id="108892"/>
    <lineage>
        <taxon>Eukaryota</taxon>
        <taxon>Fungi</taxon>
        <taxon>Dikarya</taxon>
        <taxon>Basidiomycota</taxon>
        <taxon>Agaricomycotina</taxon>
        <taxon>Agaricomycetes</taxon>
        <taxon>Hymenochaetales</taxon>
        <taxon>Hymenochaetaceae</taxon>
        <taxon>Sanghuangporus</taxon>
    </lineage>
</organism>
<evidence type="ECO:0000313" key="1">
    <source>
        <dbReference type="EMBL" id="OCB84467.1"/>
    </source>
</evidence>
<accession>A0A9Q5MYE6</accession>
<comment type="caution">
    <text evidence="1">The sequence shown here is derived from an EMBL/GenBank/DDBJ whole genome shotgun (WGS) entry which is preliminary data.</text>
</comment>
<name>A0A9Q5MYE6_SANBA</name>
<reference evidence="1" key="1">
    <citation type="submission" date="2016-06" db="EMBL/GenBank/DDBJ databases">
        <title>Draft Genome sequence of the fungus Inonotus baumii.</title>
        <authorList>
            <person name="Zhu H."/>
            <person name="Lin W."/>
        </authorList>
    </citation>
    <scope>NUCLEOTIDE SEQUENCE</scope>
    <source>
        <strain evidence="1">821</strain>
    </source>
</reference>
<proteinExistence type="predicted"/>
<dbReference type="EMBL" id="LNZH02000215">
    <property type="protein sequence ID" value="OCB84467.1"/>
    <property type="molecule type" value="Genomic_DNA"/>
</dbReference>
<dbReference type="AlphaFoldDB" id="A0A9Q5MYE6"/>